<protein>
    <submittedName>
        <fullName evidence="3">Membrane protein</fullName>
    </submittedName>
</protein>
<evidence type="ECO:0000256" key="2">
    <source>
        <dbReference type="SAM" id="Phobius"/>
    </source>
</evidence>
<keyword evidence="2" id="KW-0472">Membrane</keyword>
<feature type="transmembrane region" description="Helical" evidence="2">
    <location>
        <begin position="125"/>
        <end position="146"/>
    </location>
</feature>
<feature type="transmembrane region" description="Helical" evidence="2">
    <location>
        <begin position="48"/>
        <end position="70"/>
    </location>
</feature>
<proteinExistence type="predicted"/>
<evidence type="ECO:0000313" key="4">
    <source>
        <dbReference type="Proteomes" id="UP001519306"/>
    </source>
</evidence>
<evidence type="ECO:0000313" key="3">
    <source>
        <dbReference type="EMBL" id="MBP2024699.1"/>
    </source>
</evidence>
<gene>
    <name evidence="3" type="ORF">J2Z71_000215</name>
</gene>
<sequence length="231" mass="27091">MGSVADYLFQWQNQILIFIMFSVIGYLYEEILLVIYRKPMENRGFLHGPYLPIYGFGGIISIFSIGKLIPLDVIVNNKSIKALLIFLLITFISTIVELIGGFIMHKFFNLRLWDYSKRHINFKGYITPDASIRFGLGGIFIYYYMIPLLEKIINNYSVETMQISAIIAILIMGIDFVYTIKSDRLKNKNLIRKNIKEFKEEMKKEINEKKENIEKKKQKITTKFKDNDIID</sequence>
<keyword evidence="2" id="KW-0812">Transmembrane</keyword>
<accession>A0ABS4KA99</accession>
<keyword evidence="1" id="KW-0175">Coiled coil</keyword>
<dbReference type="Proteomes" id="UP001519306">
    <property type="component" value="Unassembled WGS sequence"/>
</dbReference>
<keyword evidence="2" id="KW-1133">Transmembrane helix</keyword>
<reference evidence="3 4" key="1">
    <citation type="submission" date="2021-03" db="EMBL/GenBank/DDBJ databases">
        <title>Genomic Encyclopedia of Type Strains, Phase IV (KMG-IV): sequencing the most valuable type-strain genomes for metagenomic binning, comparative biology and taxonomic classification.</title>
        <authorList>
            <person name="Goeker M."/>
        </authorList>
    </citation>
    <scope>NUCLEOTIDE SEQUENCE [LARGE SCALE GENOMIC DNA]</scope>
    <source>
        <strain evidence="3 4">DSM 27563</strain>
    </source>
</reference>
<dbReference type="InterPro" id="IPR010540">
    <property type="entry name" value="CmpB_TMEM229"/>
</dbReference>
<feature type="transmembrane region" description="Helical" evidence="2">
    <location>
        <begin position="82"/>
        <end position="104"/>
    </location>
</feature>
<feature type="coiled-coil region" evidence="1">
    <location>
        <begin position="188"/>
        <end position="223"/>
    </location>
</feature>
<dbReference type="Pfam" id="PF06541">
    <property type="entry name" value="ABC_trans_CmpB"/>
    <property type="match status" value="1"/>
</dbReference>
<feature type="transmembrane region" description="Helical" evidence="2">
    <location>
        <begin position="161"/>
        <end position="180"/>
    </location>
</feature>
<name>A0ABS4KA99_9FIRM</name>
<comment type="caution">
    <text evidence="3">The sequence shown here is derived from an EMBL/GenBank/DDBJ whole genome shotgun (WGS) entry which is preliminary data.</text>
</comment>
<organism evidence="3 4">
    <name type="scientific">Peptoniphilus stercorisuis</name>
    <dbReference type="NCBI Taxonomy" id="1436965"/>
    <lineage>
        <taxon>Bacteria</taxon>
        <taxon>Bacillati</taxon>
        <taxon>Bacillota</taxon>
        <taxon>Tissierellia</taxon>
        <taxon>Tissierellales</taxon>
        <taxon>Peptoniphilaceae</taxon>
        <taxon>Peptoniphilus</taxon>
    </lineage>
</organism>
<dbReference type="EMBL" id="JAGGLJ010000002">
    <property type="protein sequence ID" value="MBP2024699.1"/>
    <property type="molecule type" value="Genomic_DNA"/>
</dbReference>
<evidence type="ECO:0000256" key="1">
    <source>
        <dbReference type="SAM" id="Coils"/>
    </source>
</evidence>
<keyword evidence="4" id="KW-1185">Reference proteome</keyword>
<feature type="transmembrane region" description="Helical" evidence="2">
    <location>
        <begin position="15"/>
        <end position="36"/>
    </location>
</feature>
<dbReference type="RefSeq" id="WP_210060008.1">
    <property type="nucleotide sequence ID" value="NZ_JAGGLJ010000002.1"/>
</dbReference>